<evidence type="ECO:0000313" key="8">
    <source>
        <dbReference type="EMBL" id="VUG20063.1"/>
    </source>
</evidence>
<evidence type="ECO:0000256" key="5">
    <source>
        <dbReference type="ARBA" id="ARBA00022989"/>
    </source>
</evidence>
<keyword evidence="5 7" id="KW-1133">Transmembrane helix</keyword>
<evidence type="ECO:0000256" key="6">
    <source>
        <dbReference type="ARBA" id="ARBA00023136"/>
    </source>
</evidence>
<gene>
    <name evidence="8" type="primary">YEA4</name>
    <name evidence="8" type="ORF">DEBR0S6_07074G</name>
</gene>
<keyword evidence="2" id="KW-0813">Transport</keyword>
<dbReference type="PANTHER" id="PTHR10778:SF4">
    <property type="entry name" value="NUCLEOTIDE SUGAR TRANSPORTER SLC35B4"/>
    <property type="match status" value="1"/>
</dbReference>
<name>A0A7D9H2A8_DEKBR</name>
<feature type="transmembrane region" description="Helical" evidence="7">
    <location>
        <begin position="108"/>
        <end position="129"/>
    </location>
</feature>
<feature type="transmembrane region" description="Helical" evidence="7">
    <location>
        <begin position="174"/>
        <end position="194"/>
    </location>
</feature>
<evidence type="ECO:0000313" key="9">
    <source>
        <dbReference type="Proteomes" id="UP000478008"/>
    </source>
</evidence>
<protein>
    <submittedName>
        <fullName evidence="8">DEBR0S6_07074g1_1</fullName>
    </submittedName>
</protein>
<dbReference type="Pfam" id="PF08449">
    <property type="entry name" value="UAA"/>
    <property type="match status" value="1"/>
</dbReference>
<dbReference type="AlphaFoldDB" id="A0A7D9H2A8"/>
<keyword evidence="4 7" id="KW-0812">Transmembrane</keyword>
<feature type="transmembrane region" description="Helical" evidence="7">
    <location>
        <begin position="252"/>
        <end position="270"/>
    </location>
</feature>
<dbReference type="InterPro" id="IPR013657">
    <property type="entry name" value="SCL35B1-4/HUT1"/>
</dbReference>
<dbReference type="GO" id="GO:0005462">
    <property type="term" value="F:UDP-N-acetylglucosamine transmembrane transporter activity"/>
    <property type="evidence" value="ECO:0007669"/>
    <property type="project" value="TreeGrafter"/>
</dbReference>
<feature type="transmembrane region" description="Helical" evidence="7">
    <location>
        <begin position="41"/>
        <end position="60"/>
    </location>
</feature>
<evidence type="ECO:0000256" key="7">
    <source>
        <dbReference type="SAM" id="Phobius"/>
    </source>
</evidence>
<evidence type="ECO:0000256" key="1">
    <source>
        <dbReference type="ARBA" id="ARBA00004127"/>
    </source>
</evidence>
<dbReference type="GO" id="GO:0005464">
    <property type="term" value="F:UDP-xylose transmembrane transporter activity"/>
    <property type="evidence" value="ECO:0007669"/>
    <property type="project" value="TreeGrafter"/>
</dbReference>
<dbReference type="EMBL" id="CABFWN010000006">
    <property type="protein sequence ID" value="VUG20063.1"/>
    <property type="molecule type" value="Genomic_DNA"/>
</dbReference>
<evidence type="ECO:0000256" key="2">
    <source>
        <dbReference type="ARBA" id="ARBA00022448"/>
    </source>
</evidence>
<feature type="transmembrane region" description="Helical" evidence="7">
    <location>
        <begin position="308"/>
        <end position="327"/>
    </location>
</feature>
<dbReference type="InterPro" id="IPR037185">
    <property type="entry name" value="EmrE-like"/>
</dbReference>
<dbReference type="NCBIfam" id="TIGR00803">
    <property type="entry name" value="nst"/>
    <property type="match status" value="1"/>
</dbReference>
<evidence type="ECO:0000256" key="3">
    <source>
        <dbReference type="ARBA" id="ARBA00022597"/>
    </source>
</evidence>
<feature type="transmembrane region" description="Helical" evidence="7">
    <location>
        <begin position="81"/>
        <end position="102"/>
    </location>
</feature>
<feature type="transmembrane region" description="Helical" evidence="7">
    <location>
        <begin position="136"/>
        <end position="154"/>
    </location>
</feature>
<keyword evidence="9" id="KW-1185">Reference proteome</keyword>
<proteinExistence type="predicted"/>
<keyword evidence="6 7" id="KW-0472">Membrane</keyword>
<dbReference type="GO" id="GO:0005789">
    <property type="term" value="C:endoplasmic reticulum membrane"/>
    <property type="evidence" value="ECO:0007669"/>
    <property type="project" value="TreeGrafter"/>
</dbReference>
<sequence length="341" mass="38217">MVNAPNIKAFSLFSIVGFTCTSCCSNVITFESLIKLESNTSTFITFCQYVFVAIASYVLLVRKYGIQNSAKLLVVPTTMPLYRYLISTYGFCLASVLGNIVFRFHLSLPIHIIFRSSSTAFTMLLGYLIYRKKYSLGQILGSVLMSLGVITVTISNMSDRSSQPNEEPQEFRIYVSGLAILVGVTMLTSFLSLYNESSNRIYRAKERSGSWLENLFYSHLYAIPFFLLLPGTLKREYELVESLSASSNFKKYWAFLLANVITQLLCVAGVNKIAILTSAVTLGVILLLRRFLSLLFSMLLFHNEMSPLGMLGTIMVFAGAGVYSYSIGAENDKMKMKEKRE</sequence>
<feature type="transmembrane region" description="Helical" evidence="7">
    <location>
        <begin position="215"/>
        <end position="232"/>
    </location>
</feature>
<organism evidence="8 9">
    <name type="scientific">Dekkera bruxellensis</name>
    <name type="common">Brettanomyces custersii</name>
    <dbReference type="NCBI Taxonomy" id="5007"/>
    <lineage>
        <taxon>Eukaryota</taxon>
        <taxon>Fungi</taxon>
        <taxon>Dikarya</taxon>
        <taxon>Ascomycota</taxon>
        <taxon>Saccharomycotina</taxon>
        <taxon>Pichiomycetes</taxon>
        <taxon>Pichiales</taxon>
        <taxon>Pichiaceae</taxon>
        <taxon>Brettanomyces</taxon>
    </lineage>
</organism>
<dbReference type="GO" id="GO:0000139">
    <property type="term" value="C:Golgi membrane"/>
    <property type="evidence" value="ECO:0007669"/>
    <property type="project" value="TreeGrafter"/>
</dbReference>
<dbReference type="Proteomes" id="UP000478008">
    <property type="component" value="Unassembled WGS sequence"/>
</dbReference>
<dbReference type="SUPFAM" id="SSF103481">
    <property type="entry name" value="Multidrug resistance efflux transporter EmrE"/>
    <property type="match status" value="1"/>
</dbReference>
<keyword evidence="3" id="KW-0762">Sugar transport</keyword>
<evidence type="ECO:0000256" key="4">
    <source>
        <dbReference type="ARBA" id="ARBA00022692"/>
    </source>
</evidence>
<dbReference type="PANTHER" id="PTHR10778">
    <property type="entry name" value="SOLUTE CARRIER FAMILY 35 MEMBER B"/>
    <property type="match status" value="1"/>
</dbReference>
<reference evidence="8 9" key="1">
    <citation type="submission" date="2019-07" db="EMBL/GenBank/DDBJ databases">
        <authorList>
            <person name="Friedrich A."/>
            <person name="Schacherer J."/>
        </authorList>
    </citation>
    <scope>NUCLEOTIDE SEQUENCE [LARGE SCALE GENOMIC DNA]</scope>
</reference>
<comment type="subcellular location">
    <subcellularLocation>
        <location evidence="1">Endomembrane system</location>
        <topology evidence="1">Multi-pass membrane protein</topology>
    </subcellularLocation>
</comment>
<accession>A0A7D9H2A8</accession>